<protein>
    <submittedName>
        <fullName evidence="3">Metallo-dependent phosphatase-like protein</fullName>
    </submittedName>
</protein>
<organism evidence="3 4">
    <name type="scientific">Corynascus novoguineensis</name>
    <dbReference type="NCBI Taxonomy" id="1126955"/>
    <lineage>
        <taxon>Eukaryota</taxon>
        <taxon>Fungi</taxon>
        <taxon>Dikarya</taxon>
        <taxon>Ascomycota</taxon>
        <taxon>Pezizomycotina</taxon>
        <taxon>Sordariomycetes</taxon>
        <taxon>Sordariomycetidae</taxon>
        <taxon>Sordariales</taxon>
        <taxon>Chaetomiaceae</taxon>
        <taxon>Corynascus</taxon>
    </lineage>
</organism>
<dbReference type="PANTHER" id="PTHR37844:SF2">
    <property type="entry name" value="SER_THR PROTEIN PHOSPHATASE SUPERFAMILY (AFU_ORTHOLOGUE AFUA_1G14840)"/>
    <property type="match status" value="1"/>
</dbReference>
<dbReference type="Proteomes" id="UP001303647">
    <property type="component" value="Unassembled WGS sequence"/>
</dbReference>
<accession>A0AAN7CTW8</accession>
<dbReference type="Pfam" id="PF00149">
    <property type="entry name" value="Metallophos"/>
    <property type="match status" value="1"/>
</dbReference>
<dbReference type="InterPro" id="IPR029052">
    <property type="entry name" value="Metallo-depent_PP-like"/>
</dbReference>
<keyword evidence="4" id="KW-1185">Reference proteome</keyword>
<evidence type="ECO:0000259" key="2">
    <source>
        <dbReference type="Pfam" id="PF00149"/>
    </source>
</evidence>
<dbReference type="InterPro" id="IPR004843">
    <property type="entry name" value="Calcineurin-like_PHP"/>
</dbReference>
<gene>
    <name evidence="3" type="ORF">C7999DRAFT_31320</name>
</gene>
<feature type="compositionally biased region" description="Basic and acidic residues" evidence="1">
    <location>
        <begin position="260"/>
        <end position="277"/>
    </location>
</feature>
<dbReference type="Gene3D" id="3.60.21.10">
    <property type="match status" value="1"/>
</dbReference>
<name>A0AAN7CTW8_9PEZI</name>
<sequence length="284" mass="31972">MDTLLKKVRQQLDTRPQVQILSDLHLEVGQQYSTFSFPTSAPYLLLAGDIGRLIDYEAYRSFVVSQVSRYRKVFLVLGNHEFYGLNYESGLAEAQRLAKEPSLASRLVLLHRARWDDPDSDLTVLGCTLWSAIPEAAYGIVEGKVNDFKKISQWTAARHSAVHEEETAWLRQQVSQVKADPARRRLLVATHHAPCIEGTSRPEHVANPWTPAFATDLVDQTEWKSIRVWVFGHTHYSTQLSRNGIKVVSNQRGYVLPGSERPKGKGGSKEGSGRDFDPALYISV</sequence>
<reference evidence="3" key="1">
    <citation type="journal article" date="2023" name="Mol. Phylogenet. Evol.">
        <title>Genome-scale phylogeny and comparative genomics of the fungal order Sordariales.</title>
        <authorList>
            <person name="Hensen N."/>
            <person name="Bonometti L."/>
            <person name="Westerberg I."/>
            <person name="Brannstrom I.O."/>
            <person name="Guillou S."/>
            <person name="Cros-Aarteil S."/>
            <person name="Calhoun S."/>
            <person name="Haridas S."/>
            <person name="Kuo A."/>
            <person name="Mondo S."/>
            <person name="Pangilinan J."/>
            <person name="Riley R."/>
            <person name="LaButti K."/>
            <person name="Andreopoulos B."/>
            <person name="Lipzen A."/>
            <person name="Chen C."/>
            <person name="Yan M."/>
            <person name="Daum C."/>
            <person name="Ng V."/>
            <person name="Clum A."/>
            <person name="Steindorff A."/>
            <person name="Ohm R.A."/>
            <person name="Martin F."/>
            <person name="Silar P."/>
            <person name="Natvig D.O."/>
            <person name="Lalanne C."/>
            <person name="Gautier V."/>
            <person name="Ament-Velasquez S.L."/>
            <person name="Kruys A."/>
            <person name="Hutchinson M.I."/>
            <person name="Powell A.J."/>
            <person name="Barry K."/>
            <person name="Miller A.N."/>
            <person name="Grigoriev I.V."/>
            <person name="Debuchy R."/>
            <person name="Gladieux P."/>
            <person name="Hiltunen Thoren M."/>
            <person name="Johannesson H."/>
        </authorList>
    </citation>
    <scope>NUCLEOTIDE SEQUENCE</scope>
    <source>
        <strain evidence="3">CBS 359.72</strain>
    </source>
</reference>
<proteinExistence type="predicted"/>
<feature type="domain" description="Calcineurin-like phosphoesterase" evidence="2">
    <location>
        <begin position="21"/>
        <end position="236"/>
    </location>
</feature>
<feature type="region of interest" description="Disordered" evidence="1">
    <location>
        <begin position="253"/>
        <end position="284"/>
    </location>
</feature>
<evidence type="ECO:0000256" key="1">
    <source>
        <dbReference type="SAM" id="MobiDB-lite"/>
    </source>
</evidence>
<evidence type="ECO:0000313" key="4">
    <source>
        <dbReference type="Proteomes" id="UP001303647"/>
    </source>
</evidence>
<dbReference type="AlphaFoldDB" id="A0AAN7CTW8"/>
<reference evidence="3" key="2">
    <citation type="submission" date="2023-05" db="EMBL/GenBank/DDBJ databases">
        <authorList>
            <consortium name="Lawrence Berkeley National Laboratory"/>
            <person name="Steindorff A."/>
            <person name="Hensen N."/>
            <person name="Bonometti L."/>
            <person name="Westerberg I."/>
            <person name="Brannstrom I.O."/>
            <person name="Guillou S."/>
            <person name="Cros-Aarteil S."/>
            <person name="Calhoun S."/>
            <person name="Haridas S."/>
            <person name="Kuo A."/>
            <person name="Mondo S."/>
            <person name="Pangilinan J."/>
            <person name="Riley R."/>
            <person name="Labutti K."/>
            <person name="Andreopoulos B."/>
            <person name="Lipzen A."/>
            <person name="Chen C."/>
            <person name="Yanf M."/>
            <person name="Daum C."/>
            <person name="Ng V."/>
            <person name="Clum A."/>
            <person name="Ohm R."/>
            <person name="Martin F."/>
            <person name="Silar P."/>
            <person name="Natvig D."/>
            <person name="Lalanne C."/>
            <person name="Gautier V."/>
            <person name="Ament-Velasquez S.L."/>
            <person name="Kruys A."/>
            <person name="Hutchinson M.I."/>
            <person name="Powell A.J."/>
            <person name="Barry K."/>
            <person name="Miller A.N."/>
            <person name="Grigoriev I.V."/>
            <person name="Debuchy R."/>
            <person name="Gladieux P."/>
            <person name="Thoren M.H."/>
            <person name="Johannesson H."/>
        </authorList>
    </citation>
    <scope>NUCLEOTIDE SEQUENCE</scope>
    <source>
        <strain evidence="3">CBS 359.72</strain>
    </source>
</reference>
<comment type="caution">
    <text evidence="3">The sequence shown here is derived from an EMBL/GenBank/DDBJ whole genome shotgun (WGS) entry which is preliminary data.</text>
</comment>
<dbReference type="PANTHER" id="PTHR37844">
    <property type="entry name" value="SER/THR PROTEIN PHOSPHATASE SUPERFAMILY (AFU_ORTHOLOGUE AFUA_1G14840)"/>
    <property type="match status" value="1"/>
</dbReference>
<evidence type="ECO:0000313" key="3">
    <source>
        <dbReference type="EMBL" id="KAK4248264.1"/>
    </source>
</evidence>
<dbReference type="SUPFAM" id="SSF56300">
    <property type="entry name" value="Metallo-dependent phosphatases"/>
    <property type="match status" value="1"/>
</dbReference>
<dbReference type="EMBL" id="MU857640">
    <property type="protein sequence ID" value="KAK4248264.1"/>
    <property type="molecule type" value="Genomic_DNA"/>
</dbReference>
<dbReference type="GO" id="GO:0016787">
    <property type="term" value="F:hydrolase activity"/>
    <property type="evidence" value="ECO:0007669"/>
    <property type="project" value="InterPro"/>
</dbReference>